<accession>A0A1H8GXJ8</accession>
<evidence type="ECO:0000259" key="4">
    <source>
        <dbReference type="Pfam" id="PF09094"/>
    </source>
</evidence>
<dbReference type="PANTHER" id="PTHR36306">
    <property type="entry name" value="ALPHA-AMYLASE-RELATED-RELATED"/>
    <property type="match status" value="1"/>
</dbReference>
<dbReference type="CDD" id="cd10793">
    <property type="entry name" value="GH57N_TLGT_like"/>
    <property type="match status" value="1"/>
</dbReference>
<dbReference type="PANTHER" id="PTHR36306:SF1">
    <property type="entry name" value="ALPHA-AMYLASE-RELATED"/>
    <property type="match status" value="1"/>
</dbReference>
<dbReference type="Pfam" id="PF09095">
    <property type="entry name" value="AmyA-gluTrfs_C"/>
    <property type="match status" value="1"/>
</dbReference>
<sequence length="674" mass="77876">MQRQVSLLFGVHAHQPIGNFPEVLEDAHFRCYRPFLETLYRYPDFHFAVHFSGWLLEYLFEHYPNDMTLLKAMVERGQVELFGAGDTEPVLAVIPYRDRIGQIETFSSKLSAMLGQRPQGAWLTERVWESTVVPALTVCGIRYVIVDDYHFLCTGMPAEQLNGFYTTEEDAHKLDIFPISETLRYKLPFSPAGDAIGYLESLADRHWDSNDNKPHAAIYFDDIEKFGIWPETYQWVYEKGWLEQFIQGVLASPKIRVRHYRDYHATANTQGVVYLPTTSYVEMNTWTLPAQSAQSFEYLVKESKAAGWYEQKKAYLRGGIWKNFLSRYPESNWMHKRMLGLSARLAELPDNQRTPPMQQKLYATQANDAYWHGLFGGLYLPHLRRAIYKNLIELEAMLDHCKPRETVQIKDFDLDGLDEIFLQNSIHQIIMKRDCHASIVEFDAYQLNHNFGDTLQRQTEHYYQNVQLDGQDAHQNSHKMGDGISSAHDRVVNKHIIHAADLEPDSHQRQLFLDSIDGTFISYQYTASDLNAIYFQTENSQQSIEKMFSLTDNHLSVRYSFTEKSDSLFRTEINLAMPSCDGVGGRFIYNDSDMGSFGQLLKLTKLHRITLDDDTLGGRIILSTSAPAEFSAQPHFTVSQSEHGFEKIMQAVTLQLQWAIQMQELTVTLEVYRH</sequence>
<name>A0A1H8GXJ8_9PROT</name>
<dbReference type="GO" id="GO:0030246">
    <property type="term" value="F:carbohydrate binding"/>
    <property type="evidence" value="ECO:0007669"/>
    <property type="project" value="InterPro"/>
</dbReference>
<dbReference type="InterPro" id="IPR015178">
    <property type="entry name" value="A-amylase/a-glucTrfase_central"/>
</dbReference>
<dbReference type="OrthoDB" id="8476at2"/>
<dbReference type="Proteomes" id="UP000199459">
    <property type="component" value="Unassembled WGS sequence"/>
</dbReference>
<feature type="domain" description="Alpha-amylase/4-alpha-glucanotransferase C-terminal" evidence="5">
    <location>
        <begin position="411"/>
        <end position="664"/>
    </location>
</feature>
<reference evidence="6 7" key="1">
    <citation type="submission" date="2016-10" db="EMBL/GenBank/DDBJ databases">
        <authorList>
            <person name="de Groot N.N."/>
        </authorList>
    </citation>
    <scope>NUCLEOTIDE SEQUENCE [LARGE SCALE GENOMIC DNA]</scope>
    <source>
        <strain evidence="6 7">Nm22</strain>
    </source>
</reference>
<keyword evidence="2" id="KW-0119">Carbohydrate metabolism</keyword>
<comment type="similarity">
    <text evidence="1">Belongs to the glycosyl hydrolase 57 family.</text>
</comment>
<proteinExistence type="inferred from homology"/>
<dbReference type="AlphaFoldDB" id="A0A1H8GXJ8"/>
<evidence type="ECO:0000256" key="2">
    <source>
        <dbReference type="ARBA" id="ARBA00023277"/>
    </source>
</evidence>
<dbReference type="InterPro" id="IPR011013">
    <property type="entry name" value="Gal_mutarotase_sf_dom"/>
</dbReference>
<feature type="domain" description="Alpha-amylase/4-alpha-glucanotransferase central" evidence="4">
    <location>
        <begin position="319"/>
        <end position="397"/>
    </location>
</feature>
<dbReference type="InterPro" id="IPR015179">
    <property type="entry name" value="A-amylase/a-glucTrfase_C"/>
</dbReference>
<dbReference type="GO" id="GO:0003824">
    <property type="term" value="F:catalytic activity"/>
    <property type="evidence" value="ECO:0007669"/>
    <property type="project" value="InterPro"/>
</dbReference>
<dbReference type="EMBL" id="FOCP01000020">
    <property type="protein sequence ID" value="SEN48454.1"/>
    <property type="molecule type" value="Genomic_DNA"/>
</dbReference>
<organism evidence="6 7">
    <name type="scientific">Nitrosomonas marina</name>
    <dbReference type="NCBI Taxonomy" id="917"/>
    <lineage>
        <taxon>Bacteria</taxon>
        <taxon>Pseudomonadati</taxon>
        <taxon>Pseudomonadota</taxon>
        <taxon>Betaproteobacteria</taxon>
        <taxon>Nitrosomonadales</taxon>
        <taxon>Nitrosomonadaceae</taxon>
        <taxon>Nitrosomonas</taxon>
    </lineage>
</organism>
<dbReference type="Gene3D" id="2.70.98.10">
    <property type="match status" value="1"/>
</dbReference>
<dbReference type="InterPro" id="IPR011330">
    <property type="entry name" value="Glyco_hydro/deAcase_b/a-brl"/>
</dbReference>
<evidence type="ECO:0000259" key="5">
    <source>
        <dbReference type="Pfam" id="PF09095"/>
    </source>
</evidence>
<dbReference type="SUPFAM" id="SSF88713">
    <property type="entry name" value="Glycoside hydrolase/deacetylase"/>
    <property type="match status" value="1"/>
</dbReference>
<evidence type="ECO:0000313" key="6">
    <source>
        <dbReference type="EMBL" id="SEN48454.1"/>
    </source>
</evidence>
<protein>
    <submittedName>
        <fullName evidence="6">Alpha-amylase</fullName>
    </submittedName>
</protein>
<feature type="domain" description="Glycoside hydrolase family 57 N-terminal" evidence="3">
    <location>
        <begin position="9"/>
        <end position="276"/>
    </location>
</feature>
<dbReference type="Gene3D" id="3.20.110.20">
    <property type="match status" value="1"/>
</dbReference>
<gene>
    <name evidence="6" type="ORF">SAMN05216325_12025</name>
</gene>
<evidence type="ECO:0000313" key="7">
    <source>
        <dbReference type="Proteomes" id="UP000199459"/>
    </source>
</evidence>
<dbReference type="RefSeq" id="WP_090633638.1">
    <property type="nucleotide sequence ID" value="NZ_FOCP01000020.1"/>
</dbReference>
<dbReference type="InterPro" id="IPR004300">
    <property type="entry name" value="Glyco_hydro_57_N"/>
</dbReference>
<dbReference type="Pfam" id="PF09094">
    <property type="entry name" value="AmyA-A_glucT_m"/>
    <property type="match status" value="1"/>
</dbReference>
<evidence type="ECO:0000256" key="1">
    <source>
        <dbReference type="ARBA" id="ARBA00006821"/>
    </source>
</evidence>
<dbReference type="STRING" id="917.SAMN05216326_10729"/>
<dbReference type="InterPro" id="IPR028995">
    <property type="entry name" value="Glyco_hydro_57/38_cen_sf"/>
</dbReference>
<evidence type="ECO:0000259" key="3">
    <source>
        <dbReference type="Pfam" id="PF03065"/>
    </source>
</evidence>
<dbReference type="GO" id="GO:0005975">
    <property type="term" value="P:carbohydrate metabolic process"/>
    <property type="evidence" value="ECO:0007669"/>
    <property type="project" value="InterPro"/>
</dbReference>
<dbReference type="InterPro" id="IPR052046">
    <property type="entry name" value="GH57_Enzymes"/>
</dbReference>
<dbReference type="InterPro" id="IPR014718">
    <property type="entry name" value="GH-type_carb-bd"/>
</dbReference>
<dbReference type="SUPFAM" id="SSF74650">
    <property type="entry name" value="Galactose mutarotase-like"/>
    <property type="match status" value="1"/>
</dbReference>
<dbReference type="Pfam" id="PF03065">
    <property type="entry name" value="Glyco_hydro_57"/>
    <property type="match status" value="1"/>
</dbReference>
<dbReference type="SUPFAM" id="SSF88688">
    <property type="entry name" value="Families 57/38 glycoside transferase middle domain"/>
    <property type="match status" value="1"/>
</dbReference>